<proteinExistence type="predicted"/>
<evidence type="ECO:0000313" key="2">
    <source>
        <dbReference type="Proteomes" id="UP000290660"/>
    </source>
</evidence>
<gene>
    <name evidence="1" type="ORF">EI538_11730</name>
</gene>
<dbReference type="Proteomes" id="UP000290660">
    <property type="component" value="Unassembled WGS sequence"/>
</dbReference>
<name>A0A4Q1JC25_SALER</name>
<comment type="caution">
    <text evidence="1">The sequence shown here is derived from an EMBL/GenBank/DDBJ whole genome shotgun (WGS) entry which is preliminary data.</text>
</comment>
<reference evidence="1 2" key="1">
    <citation type="submission" date="2018-12" db="EMBL/GenBank/DDBJ databases">
        <title>Identification of serotype of rogose Salmonella by whole genome sequencing.</title>
        <authorList>
            <person name="Sacchi C.T."/>
            <person name="Goncalves C.R."/>
            <person name="Tiba-Casas M.R."/>
        </authorList>
    </citation>
    <scope>NUCLEOTIDE SEQUENCE [LARGE SCALE GENOMIC DNA]</scope>
    <source>
        <strain evidence="1 2">169_17</strain>
    </source>
</reference>
<evidence type="ECO:0000313" key="1">
    <source>
        <dbReference type="EMBL" id="RXQ34969.1"/>
    </source>
</evidence>
<dbReference type="EMBL" id="RSEO01000010">
    <property type="protein sequence ID" value="RXQ34969.1"/>
    <property type="molecule type" value="Genomic_DNA"/>
</dbReference>
<protein>
    <submittedName>
        <fullName evidence="1">Uncharacterized protein</fullName>
    </submittedName>
</protein>
<sequence>MVNGKEYRLPLGNVNPDDLNALSELIVSNSDKFENYALSSISDADSRYTYDAYNFEIVDIDECGFSFIAPYSYYEGCANNDHSGEVEGYVEYEIVENEIVFTLEELAWDVR</sequence>
<dbReference type="AlphaFoldDB" id="A0A4Q1JC25"/>
<organism evidence="1 2">
    <name type="scientific">Salmonella enterica</name>
    <name type="common">Salmonella choleraesuis</name>
    <dbReference type="NCBI Taxonomy" id="28901"/>
    <lineage>
        <taxon>Bacteria</taxon>
        <taxon>Pseudomonadati</taxon>
        <taxon>Pseudomonadota</taxon>
        <taxon>Gammaproteobacteria</taxon>
        <taxon>Enterobacterales</taxon>
        <taxon>Enterobacteriaceae</taxon>
        <taxon>Salmonella</taxon>
    </lineage>
</organism>
<accession>A0A4Q1JC25</accession>